<reference evidence="1" key="1">
    <citation type="journal article" date="2021" name="Proc. Natl. Acad. Sci. U.S.A.">
        <title>A Catalog of Tens of Thousands of Viruses from Human Metagenomes Reveals Hidden Associations with Chronic Diseases.</title>
        <authorList>
            <person name="Tisza M.J."/>
            <person name="Buck C.B."/>
        </authorList>
    </citation>
    <scope>NUCLEOTIDE SEQUENCE</scope>
    <source>
        <strain evidence="1">Ctvf68</strain>
    </source>
</reference>
<evidence type="ECO:0000313" key="1">
    <source>
        <dbReference type="EMBL" id="DAF52366.1"/>
    </source>
</evidence>
<accession>A0A8S5SN34</accession>
<dbReference type="EMBL" id="BK032634">
    <property type="protein sequence ID" value="DAF52366.1"/>
    <property type="molecule type" value="Genomic_DNA"/>
</dbReference>
<sequence>MIAVGCCSFEVYRQNIGRIKSETLLFSGVLDL</sequence>
<protein>
    <submittedName>
        <fullName evidence="1">Uncharacterized protein</fullName>
    </submittedName>
</protein>
<name>A0A8S5SN34_9CAUD</name>
<proteinExistence type="predicted"/>
<organism evidence="1">
    <name type="scientific">Siphoviridae sp. ctvf68</name>
    <dbReference type="NCBI Taxonomy" id="2827967"/>
    <lineage>
        <taxon>Viruses</taxon>
        <taxon>Duplodnaviria</taxon>
        <taxon>Heunggongvirae</taxon>
        <taxon>Uroviricota</taxon>
        <taxon>Caudoviricetes</taxon>
    </lineage>
</organism>